<feature type="region of interest" description="Disordered" evidence="1">
    <location>
        <begin position="277"/>
        <end position="325"/>
    </location>
</feature>
<name>A0A9P0FM16_BRAAE</name>
<dbReference type="EMBL" id="OV121139">
    <property type="protein sequence ID" value="CAH0562495.1"/>
    <property type="molecule type" value="Genomic_DNA"/>
</dbReference>
<reference evidence="2" key="1">
    <citation type="submission" date="2021-12" db="EMBL/GenBank/DDBJ databases">
        <authorList>
            <person name="King R."/>
        </authorList>
    </citation>
    <scope>NUCLEOTIDE SEQUENCE</scope>
</reference>
<dbReference type="Gene3D" id="3.40.50.300">
    <property type="entry name" value="P-loop containing nucleotide triphosphate hydrolases"/>
    <property type="match status" value="1"/>
</dbReference>
<accession>A0A9P0FM16</accession>
<protein>
    <submittedName>
        <fullName evidence="2">Uncharacterized protein</fullName>
    </submittedName>
</protein>
<feature type="compositionally biased region" description="Basic residues" evidence="1">
    <location>
        <begin position="393"/>
        <end position="410"/>
    </location>
</feature>
<evidence type="ECO:0000256" key="1">
    <source>
        <dbReference type="SAM" id="MobiDB-lite"/>
    </source>
</evidence>
<dbReference type="InterPro" id="IPR027417">
    <property type="entry name" value="P-loop_NTPase"/>
</dbReference>
<organism evidence="2 3">
    <name type="scientific">Brassicogethes aeneus</name>
    <name type="common">Rape pollen beetle</name>
    <name type="synonym">Meligethes aeneus</name>
    <dbReference type="NCBI Taxonomy" id="1431903"/>
    <lineage>
        <taxon>Eukaryota</taxon>
        <taxon>Metazoa</taxon>
        <taxon>Ecdysozoa</taxon>
        <taxon>Arthropoda</taxon>
        <taxon>Hexapoda</taxon>
        <taxon>Insecta</taxon>
        <taxon>Pterygota</taxon>
        <taxon>Neoptera</taxon>
        <taxon>Endopterygota</taxon>
        <taxon>Coleoptera</taxon>
        <taxon>Polyphaga</taxon>
        <taxon>Cucujiformia</taxon>
        <taxon>Nitidulidae</taxon>
        <taxon>Meligethinae</taxon>
        <taxon>Brassicogethes</taxon>
    </lineage>
</organism>
<dbReference type="SUPFAM" id="SSF52540">
    <property type="entry name" value="P-loop containing nucleoside triphosphate hydrolases"/>
    <property type="match status" value="1"/>
</dbReference>
<proteinExistence type="predicted"/>
<evidence type="ECO:0000313" key="3">
    <source>
        <dbReference type="Proteomes" id="UP001154078"/>
    </source>
</evidence>
<keyword evidence="3" id="KW-1185">Reference proteome</keyword>
<feature type="region of interest" description="Disordered" evidence="1">
    <location>
        <begin position="358"/>
        <end position="416"/>
    </location>
</feature>
<dbReference type="Proteomes" id="UP001154078">
    <property type="component" value="Chromosome 8"/>
</dbReference>
<sequence length="416" mass="48365">MSEQGYVDKPINLKYTTMVLTLCGANGVGKSYFAHKIKSYLENYENIDVFIFKENEFNFVLHEVKELLRHLLVDGDRSRTTLIILDMSLTCRRERYEVTAISNFYYAHNTQVFFQPDLKRLFDRNMFNDKFNYDHFALNINESAIPTSLWSYEKIHVVPPNFDMHEECRLLDICLRNLKFVPLERITDLHISGYINRSNLMYSNFSEEVLFKMDAIFPKRYINNYALPVPDIRNYVYFVEKYYQTALGYGPPPKFNPIPQPFTHDFVCGTAPFLPQNQSNNLPEKYEQPGPNLPKNNNQDKLNGKPEPNSPLNNNQDPPEKFHYNNITFNSDIKYTFNIPLRLGTTFAHETICEMPKEPALAPQPKPASPQMASEHFPEFKNQGKNGGNAKPKPPKPGKRQIKNKNRRVIARMGLS</sequence>
<feature type="compositionally biased region" description="Low complexity" evidence="1">
    <location>
        <begin position="381"/>
        <end position="391"/>
    </location>
</feature>
<evidence type="ECO:0000313" key="2">
    <source>
        <dbReference type="EMBL" id="CAH0562495.1"/>
    </source>
</evidence>
<dbReference type="AlphaFoldDB" id="A0A9P0FM16"/>
<gene>
    <name evidence="2" type="ORF">MELIAE_LOCUS11597</name>
</gene>